<dbReference type="NCBIfam" id="TIGR04256">
    <property type="entry name" value="GxxExxY"/>
    <property type="match status" value="1"/>
</dbReference>
<dbReference type="AlphaFoldDB" id="A0A479ZPG6"/>
<protein>
    <recommendedName>
        <fullName evidence="3">GxxExxY protein</fullName>
    </recommendedName>
</protein>
<reference evidence="2" key="1">
    <citation type="submission" date="2019-02" db="EMBL/GenBank/DDBJ databases">
        <title>Draft genome sequence of Planktothrix agardhii NIES-905.</title>
        <authorList>
            <person name="Yamaguchi H."/>
            <person name="Suzuki S."/>
            <person name="Kawachi M."/>
        </authorList>
    </citation>
    <scope>NUCLEOTIDE SEQUENCE [LARGE SCALE GENOMIC DNA]</scope>
    <source>
        <strain evidence="2">CCAP 1459/11A</strain>
    </source>
</reference>
<proteinExistence type="predicted"/>
<accession>A0A479ZPG6</accession>
<evidence type="ECO:0008006" key="3">
    <source>
        <dbReference type="Google" id="ProtNLM"/>
    </source>
</evidence>
<name>A0A479ZPG6_PLAAG</name>
<dbReference type="EMBL" id="BJCD01000010">
    <property type="protein sequence ID" value="GCL34559.1"/>
    <property type="molecule type" value="Genomic_DNA"/>
</dbReference>
<organism evidence="1 2">
    <name type="scientific">Planktothrix agardhii CCAP 1459/11A</name>
    <dbReference type="NCBI Taxonomy" id="282420"/>
    <lineage>
        <taxon>Bacteria</taxon>
        <taxon>Bacillati</taxon>
        <taxon>Cyanobacteriota</taxon>
        <taxon>Cyanophyceae</taxon>
        <taxon>Oscillatoriophycideae</taxon>
        <taxon>Oscillatoriales</taxon>
        <taxon>Microcoleaceae</taxon>
        <taxon>Planktothrix</taxon>
    </lineage>
</organism>
<comment type="caution">
    <text evidence="1">The sequence shown here is derived from an EMBL/GenBank/DDBJ whole genome shotgun (WGS) entry which is preliminary data.</text>
</comment>
<dbReference type="Proteomes" id="UP000299794">
    <property type="component" value="Unassembled WGS sequence"/>
</dbReference>
<dbReference type="Pfam" id="PF13366">
    <property type="entry name" value="PDDEXK_3"/>
    <property type="match status" value="1"/>
</dbReference>
<evidence type="ECO:0000313" key="1">
    <source>
        <dbReference type="EMBL" id="GCL34559.1"/>
    </source>
</evidence>
<gene>
    <name evidence="1" type="ORF">PA905_07720</name>
</gene>
<sequence length="90" mass="10410">MEYELTKRGFRVDRQLVLPIIYDKIKLEAGFRLDLLVNESVIIEVKAVETLLPVHTAQVITYLKLSQHRLALLINFNVPLIKDGIKRIVL</sequence>
<evidence type="ECO:0000313" key="2">
    <source>
        <dbReference type="Proteomes" id="UP000299794"/>
    </source>
</evidence>
<dbReference type="InterPro" id="IPR026350">
    <property type="entry name" value="GxxExxY"/>
</dbReference>